<dbReference type="OrthoDB" id="616263at2759"/>
<accession>A0A6L2PZS6</accession>
<dbReference type="Proteomes" id="UP000502823">
    <property type="component" value="Unassembled WGS sequence"/>
</dbReference>
<comment type="caution">
    <text evidence="1">The sequence shown here is derived from an EMBL/GenBank/DDBJ whole genome shotgun (WGS) entry which is preliminary data.</text>
</comment>
<evidence type="ECO:0000313" key="1">
    <source>
        <dbReference type="EMBL" id="GFG36068.1"/>
    </source>
</evidence>
<evidence type="ECO:0008006" key="3">
    <source>
        <dbReference type="Google" id="ProtNLM"/>
    </source>
</evidence>
<dbReference type="AlphaFoldDB" id="A0A6L2PZS6"/>
<name>A0A6L2PZS6_COPFO</name>
<reference evidence="2" key="1">
    <citation type="submission" date="2020-01" db="EMBL/GenBank/DDBJ databases">
        <title>Draft genome sequence of the Termite Coptotermes fromosanus.</title>
        <authorList>
            <person name="Itakura S."/>
            <person name="Yosikawa Y."/>
            <person name="Umezawa K."/>
        </authorList>
    </citation>
    <scope>NUCLEOTIDE SEQUENCE [LARGE SCALE GENOMIC DNA]</scope>
</reference>
<organism evidence="1 2">
    <name type="scientific">Coptotermes formosanus</name>
    <name type="common">Formosan subterranean termite</name>
    <dbReference type="NCBI Taxonomy" id="36987"/>
    <lineage>
        <taxon>Eukaryota</taxon>
        <taxon>Metazoa</taxon>
        <taxon>Ecdysozoa</taxon>
        <taxon>Arthropoda</taxon>
        <taxon>Hexapoda</taxon>
        <taxon>Insecta</taxon>
        <taxon>Pterygota</taxon>
        <taxon>Neoptera</taxon>
        <taxon>Polyneoptera</taxon>
        <taxon>Dictyoptera</taxon>
        <taxon>Blattodea</taxon>
        <taxon>Blattoidea</taxon>
        <taxon>Termitoidae</taxon>
        <taxon>Rhinotermitidae</taxon>
        <taxon>Coptotermes</taxon>
    </lineage>
</organism>
<sequence>MSAMYGPDFMSDTCVREWCRKFRDRTTDTHDDEGQRQPSLVTDDLAQHVDTLVSERRGFTISELSLEFPQVSRKVFPPEIDFRIALVHEYCPTDRRKDEQEKDGKIIIHEDRIAKSGLHPIAACMLILVE</sequence>
<protein>
    <recommendedName>
        <fullName evidence="3">Mos1 transposase HTH domain-containing protein</fullName>
    </recommendedName>
</protein>
<proteinExistence type="predicted"/>
<keyword evidence="2" id="KW-1185">Reference proteome</keyword>
<dbReference type="InParanoid" id="A0A6L2PZS6"/>
<gene>
    <name evidence="1" type="ORF">Cfor_01730</name>
</gene>
<evidence type="ECO:0000313" key="2">
    <source>
        <dbReference type="Proteomes" id="UP000502823"/>
    </source>
</evidence>
<dbReference type="EMBL" id="BLKM01006038">
    <property type="protein sequence ID" value="GFG36068.1"/>
    <property type="molecule type" value="Genomic_DNA"/>
</dbReference>